<organism evidence="12 13">
    <name type="scientific">Daphnia sinensis</name>
    <dbReference type="NCBI Taxonomy" id="1820382"/>
    <lineage>
        <taxon>Eukaryota</taxon>
        <taxon>Metazoa</taxon>
        <taxon>Ecdysozoa</taxon>
        <taxon>Arthropoda</taxon>
        <taxon>Crustacea</taxon>
        <taxon>Branchiopoda</taxon>
        <taxon>Diplostraca</taxon>
        <taxon>Cladocera</taxon>
        <taxon>Anomopoda</taxon>
        <taxon>Daphniidae</taxon>
        <taxon>Daphnia</taxon>
        <taxon>Daphnia similis group</taxon>
    </lineage>
</organism>
<gene>
    <name evidence="12" type="ORF">GHT06_017672</name>
</gene>
<comment type="caution">
    <text evidence="12">The sequence shown here is derived from an EMBL/GenBank/DDBJ whole genome shotgun (WGS) entry which is preliminary data.</text>
</comment>
<accession>A0AAD5KML4</accession>
<dbReference type="GO" id="GO:0071885">
    <property type="term" value="F:N-terminal protein N-methyltransferase activity"/>
    <property type="evidence" value="ECO:0007669"/>
    <property type="project" value="UniProtKB-EC"/>
</dbReference>
<dbReference type="InterPro" id="IPR029063">
    <property type="entry name" value="SAM-dependent_MTases_sf"/>
</dbReference>
<keyword evidence="3" id="KW-0808">Transferase</keyword>
<dbReference type="InterPro" id="IPR008576">
    <property type="entry name" value="MeTrfase_NTM1"/>
</dbReference>
<dbReference type="EMBL" id="WJBH02000007">
    <property type="protein sequence ID" value="KAI9555157.1"/>
    <property type="molecule type" value="Genomic_DNA"/>
</dbReference>
<dbReference type="EC" id="2.1.1.244" evidence="5"/>
<comment type="catalytic activity">
    <reaction evidence="9">
        <text>N-terminal L-prolyl-L-prolyl-L-lysyl-[protein] + 2 S-adenosyl-L-methionine = N-terminal N,N-dimethyl-L-prolyl-L-prolyl-L-lysyl-[protein] + 2 S-adenosyl-L-homocysteine + 2 H(+)</text>
        <dbReference type="Rhea" id="RHEA:54736"/>
        <dbReference type="Rhea" id="RHEA-COMP:13787"/>
        <dbReference type="Rhea" id="RHEA-COMP:13974"/>
        <dbReference type="ChEBI" id="CHEBI:15378"/>
        <dbReference type="ChEBI" id="CHEBI:57856"/>
        <dbReference type="ChEBI" id="CHEBI:59789"/>
        <dbReference type="ChEBI" id="CHEBI:138059"/>
        <dbReference type="ChEBI" id="CHEBI:138318"/>
        <dbReference type="EC" id="2.1.1.244"/>
    </reaction>
</comment>
<dbReference type="PIRSF" id="PIRSF016958">
    <property type="entry name" value="DUF858_MeTrfase_lik"/>
    <property type="match status" value="1"/>
</dbReference>
<dbReference type="PANTHER" id="PTHR12753:SF0">
    <property type="entry name" value="ALPHA N-TERMINAL PROTEIN METHYLTRANSFERASE 1"/>
    <property type="match status" value="1"/>
</dbReference>
<feature type="binding site" evidence="11">
    <location>
        <begin position="125"/>
        <end position="126"/>
    </location>
    <ligand>
        <name>S-adenosyl-L-methionine</name>
        <dbReference type="ChEBI" id="CHEBI:59789"/>
    </ligand>
</feature>
<evidence type="ECO:0000256" key="4">
    <source>
        <dbReference type="ARBA" id="ARBA00022691"/>
    </source>
</evidence>
<evidence type="ECO:0000256" key="11">
    <source>
        <dbReference type="PIRSR" id="PIRSR016958-1"/>
    </source>
</evidence>
<dbReference type="Proteomes" id="UP000820818">
    <property type="component" value="Linkage Group LG7"/>
</dbReference>
<evidence type="ECO:0000256" key="9">
    <source>
        <dbReference type="ARBA" id="ARBA00047885"/>
    </source>
</evidence>
<evidence type="ECO:0000256" key="6">
    <source>
        <dbReference type="ARBA" id="ARBA00039449"/>
    </source>
</evidence>
<proteinExistence type="inferred from homology"/>
<evidence type="ECO:0000256" key="5">
    <source>
        <dbReference type="ARBA" id="ARBA00039112"/>
    </source>
</evidence>
<dbReference type="GO" id="GO:0005737">
    <property type="term" value="C:cytoplasm"/>
    <property type="evidence" value="ECO:0007669"/>
    <property type="project" value="TreeGrafter"/>
</dbReference>
<comment type="catalytic activity">
    <reaction evidence="10">
        <text>N-terminal L-alanyl-L-prolyl-L-lysyl-[protein] + 3 S-adenosyl-L-methionine = N-terminal N,N,N-trimethyl-L-alanyl-L-prolyl-L-lysyl-[protein] + 3 S-adenosyl-L-homocysteine + 3 H(+)</text>
        <dbReference type="Rhea" id="RHEA:54712"/>
        <dbReference type="Rhea" id="RHEA-COMP:13785"/>
        <dbReference type="Rhea" id="RHEA-COMP:13971"/>
        <dbReference type="ChEBI" id="CHEBI:15378"/>
        <dbReference type="ChEBI" id="CHEBI:57856"/>
        <dbReference type="ChEBI" id="CHEBI:59789"/>
        <dbReference type="ChEBI" id="CHEBI:138057"/>
        <dbReference type="ChEBI" id="CHEBI:138315"/>
        <dbReference type="EC" id="2.1.1.244"/>
    </reaction>
</comment>
<feature type="binding site" evidence="11">
    <location>
        <position position="81"/>
    </location>
    <ligand>
        <name>S-adenosyl-L-methionine</name>
        <dbReference type="ChEBI" id="CHEBI:59789"/>
    </ligand>
</feature>
<evidence type="ECO:0000256" key="2">
    <source>
        <dbReference type="ARBA" id="ARBA00022603"/>
    </source>
</evidence>
<keyword evidence="2" id="KW-0489">Methyltransferase</keyword>
<comment type="similarity">
    <text evidence="1">Belongs to the methyltransferase superfamily. NTM1 family.</text>
</comment>
<sequence>MDSDTKSDFDIEVDSKESAFYLDAAKYWEQVPPTVDGMLGGLSSISDIDLKGSQRFLNSIYQLVECPGKERALDGGAGIGRITQGFLMKNFPVVDLVEQDRHFLEEAKKSLKPTYHRGQFFNIGLQKFTPETCVYDIMWVQWVLGHLTDEDLISFLKRCKLGLKPRGLIVLKENLTSSGEVEMDNTDSSVTRPHALLVELIKKAGLRVIKEQKQQRFPSDLYEVKSMLIFFFLHEKMEEKQRNTATANLKHLNSKLKRRRQ</sequence>
<keyword evidence="4 11" id="KW-0949">S-adenosyl-L-methionine</keyword>
<dbReference type="CDD" id="cd02440">
    <property type="entry name" value="AdoMet_MTases"/>
    <property type="match status" value="1"/>
</dbReference>
<protein>
    <recommendedName>
        <fullName evidence="6">Alpha N-terminal protein methyltransferase 1</fullName>
        <ecNumber evidence="5">2.1.1.244</ecNumber>
    </recommendedName>
    <alternativeName>
        <fullName evidence="7">X-Pro-Lys N-terminal protein methyltransferase 1</fullName>
    </alternativeName>
</protein>
<dbReference type="Gene3D" id="3.40.50.150">
    <property type="entry name" value="Vaccinia Virus protein VP39"/>
    <property type="match status" value="1"/>
</dbReference>
<evidence type="ECO:0000256" key="3">
    <source>
        <dbReference type="ARBA" id="ARBA00022679"/>
    </source>
</evidence>
<evidence type="ECO:0000256" key="8">
    <source>
        <dbReference type="ARBA" id="ARBA00047306"/>
    </source>
</evidence>
<evidence type="ECO:0000256" key="7">
    <source>
        <dbReference type="ARBA" id="ARBA00043129"/>
    </source>
</evidence>
<reference evidence="12 13" key="1">
    <citation type="submission" date="2022-05" db="EMBL/GenBank/DDBJ databases">
        <title>A multi-omics perspective on studying reproductive biology in Daphnia sinensis.</title>
        <authorList>
            <person name="Jia J."/>
        </authorList>
    </citation>
    <scope>NUCLEOTIDE SEQUENCE [LARGE SCALE GENOMIC DNA]</scope>
    <source>
        <strain evidence="12 13">WSL</strain>
    </source>
</reference>
<name>A0AAD5KML4_9CRUS</name>
<evidence type="ECO:0000313" key="13">
    <source>
        <dbReference type="Proteomes" id="UP000820818"/>
    </source>
</evidence>
<comment type="catalytic activity">
    <reaction evidence="8">
        <text>N-terminal L-seryl-L-prolyl-L-lysyl-[protein] + 3 S-adenosyl-L-methionine = N-terminal N,N,N-trimethyl-L-seryl-L-prolyl-L-lysyl-[protein] + 3 S-adenosyl-L-homocysteine + 3 H(+)</text>
        <dbReference type="Rhea" id="RHEA:54724"/>
        <dbReference type="Rhea" id="RHEA-COMP:13789"/>
        <dbReference type="Rhea" id="RHEA-COMP:13973"/>
        <dbReference type="ChEBI" id="CHEBI:15378"/>
        <dbReference type="ChEBI" id="CHEBI:57856"/>
        <dbReference type="ChEBI" id="CHEBI:59789"/>
        <dbReference type="ChEBI" id="CHEBI:138061"/>
        <dbReference type="ChEBI" id="CHEBI:138317"/>
        <dbReference type="EC" id="2.1.1.244"/>
    </reaction>
</comment>
<feature type="binding site" evidence="11">
    <location>
        <position position="141"/>
    </location>
    <ligand>
        <name>S-adenosyl-L-methionine</name>
        <dbReference type="ChEBI" id="CHEBI:59789"/>
    </ligand>
</feature>
<dbReference type="AlphaFoldDB" id="A0AAD5KML4"/>
<dbReference type="GO" id="GO:0032259">
    <property type="term" value="P:methylation"/>
    <property type="evidence" value="ECO:0007669"/>
    <property type="project" value="UniProtKB-KW"/>
</dbReference>
<evidence type="ECO:0000313" key="12">
    <source>
        <dbReference type="EMBL" id="KAI9555157.1"/>
    </source>
</evidence>
<dbReference type="PANTHER" id="PTHR12753">
    <property type="entry name" value="AD-003 - RELATED"/>
    <property type="match status" value="1"/>
</dbReference>
<evidence type="ECO:0000256" key="1">
    <source>
        <dbReference type="ARBA" id="ARBA00009059"/>
    </source>
</evidence>
<dbReference type="SUPFAM" id="SSF53335">
    <property type="entry name" value="S-adenosyl-L-methionine-dependent methyltransferases"/>
    <property type="match status" value="1"/>
</dbReference>
<dbReference type="FunFam" id="3.40.50.150:FF:000025">
    <property type="entry name" value="N-terminal Xaa-Pro-Lys N-methyltransferase 1"/>
    <property type="match status" value="1"/>
</dbReference>
<keyword evidence="13" id="KW-1185">Reference proteome</keyword>
<dbReference type="Pfam" id="PF05891">
    <property type="entry name" value="Methyltransf_PK"/>
    <property type="match status" value="1"/>
</dbReference>
<evidence type="ECO:0000256" key="10">
    <source>
        <dbReference type="ARBA" id="ARBA00048167"/>
    </source>
</evidence>
<feature type="binding site" evidence="11">
    <location>
        <position position="76"/>
    </location>
    <ligand>
        <name>S-adenosyl-L-methionine</name>
        <dbReference type="ChEBI" id="CHEBI:59789"/>
    </ligand>
</feature>